<keyword evidence="2 5" id="KW-0812">Transmembrane</keyword>
<protein>
    <submittedName>
        <fullName evidence="6">Phage holin family protein</fullName>
    </submittedName>
</protein>
<dbReference type="InterPro" id="IPR006480">
    <property type="entry name" value="Phage_holin_4_1"/>
</dbReference>
<feature type="transmembrane region" description="Helical" evidence="5">
    <location>
        <begin position="55"/>
        <end position="73"/>
    </location>
</feature>
<gene>
    <name evidence="6" type="ORF">AAGV28_07025</name>
</gene>
<evidence type="ECO:0000256" key="4">
    <source>
        <dbReference type="ARBA" id="ARBA00023136"/>
    </source>
</evidence>
<accession>A0ABV4TCG5</accession>
<feature type="transmembrane region" description="Helical" evidence="5">
    <location>
        <begin position="33"/>
        <end position="49"/>
    </location>
</feature>
<name>A0ABV4TCG5_9FLAO</name>
<keyword evidence="4 5" id="KW-0472">Membrane</keyword>
<evidence type="ECO:0000256" key="2">
    <source>
        <dbReference type="ARBA" id="ARBA00022692"/>
    </source>
</evidence>
<dbReference type="RefSeq" id="WP_373406113.1">
    <property type="nucleotide sequence ID" value="NZ_JBCFQL010000006.1"/>
</dbReference>
<keyword evidence="7" id="KW-1185">Reference proteome</keyword>
<proteinExistence type="predicted"/>
<organism evidence="6 7">
    <name type="scientific">Flavobacterium zubiriense</name>
    <dbReference type="NCBI Taxonomy" id="3138075"/>
    <lineage>
        <taxon>Bacteria</taxon>
        <taxon>Pseudomonadati</taxon>
        <taxon>Bacteroidota</taxon>
        <taxon>Flavobacteriia</taxon>
        <taxon>Flavobacteriales</taxon>
        <taxon>Flavobacteriaceae</taxon>
        <taxon>Flavobacterium</taxon>
    </lineage>
</organism>
<evidence type="ECO:0000256" key="5">
    <source>
        <dbReference type="SAM" id="Phobius"/>
    </source>
</evidence>
<dbReference type="EMBL" id="JBCFQL010000006">
    <property type="protein sequence ID" value="MFA9191120.1"/>
    <property type="molecule type" value="Genomic_DNA"/>
</dbReference>
<sequence length="186" mass="21241">MNILDYLLKGFGYENKHDFATTVFKILYVDKSAVLLFLSGCLGTIRLITKDFLGLDAAVFFSLIFLVCAEVWTGTKVSVKIKGDRVQSRKIGRMILKIGVFTSILYVLHSFSSKMECPTVLGLEVNPYEWLYYVVFTSIVFQLVISWLENLAALGYSEARGLIGILLRKYNKWFEFDGTKNPYKNE</sequence>
<dbReference type="Proteomes" id="UP001574169">
    <property type="component" value="Unassembled WGS sequence"/>
</dbReference>
<evidence type="ECO:0000256" key="3">
    <source>
        <dbReference type="ARBA" id="ARBA00022989"/>
    </source>
</evidence>
<comment type="subcellular location">
    <subcellularLocation>
        <location evidence="1">Membrane</location>
        <topology evidence="1">Multi-pass membrane protein</topology>
    </subcellularLocation>
</comment>
<keyword evidence="3 5" id="KW-1133">Transmembrane helix</keyword>
<evidence type="ECO:0000313" key="6">
    <source>
        <dbReference type="EMBL" id="MFA9191120.1"/>
    </source>
</evidence>
<dbReference type="Pfam" id="PF05105">
    <property type="entry name" value="Phage_holin_4_1"/>
    <property type="match status" value="1"/>
</dbReference>
<reference evidence="6 7" key="1">
    <citation type="submission" date="2024-04" db="EMBL/GenBank/DDBJ databases">
        <title>New Clade of Flavobacterium.</title>
        <authorList>
            <person name="Matos L."/>
            <person name="Proenca D.N."/>
            <person name="Fransisco R.M."/>
            <person name="Chung A.P."/>
            <person name="Maccario L."/>
            <person name="Sorensen S.J."/>
            <person name="Morais P.V."/>
        </authorList>
    </citation>
    <scope>NUCLEOTIDE SEQUENCE [LARGE SCALE GENOMIC DNA]</scope>
    <source>
        <strain evidence="6 7">FZUC8N2.13</strain>
    </source>
</reference>
<evidence type="ECO:0000256" key="1">
    <source>
        <dbReference type="ARBA" id="ARBA00004141"/>
    </source>
</evidence>
<feature type="transmembrane region" description="Helical" evidence="5">
    <location>
        <begin position="94"/>
        <end position="111"/>
    </location>
</feature>
<feature type="transmembrane region" description="Helical" evidence="5">
    <location>
        <begin position="131"/>
        <end position="148"/>
    </location>
</feature>
<evidence type="ECO:0000313" key="7">
    <source>
        <dbReference type="Proteomes" id="UP001574169"/>
    </source>
</evidence>
<comment type="caution">
    <text evidence="6">The sequence shown here is derived from an EMBL/GenBank/DDBJ whole genome shotgun (WGS) entry which is preliminary data.</text>
</comment>